<dbReference type="Proteomes" id="UP000655044">
    <property type="component" value="Unassembled WGS sequence"/>
</dbReference>
<gene>
    <name evidence="1" type="ORF">Pro02_46880</name>
</gene>
<proteinExistence type="predicted"/>
<comment type="caution">
    <text evidence="1">The sequence shown here is derived from an EMBL/GenBank/DDBJ whole genome shotgun (WGS) entry which is preliminary data.</text>
</comment>
<protein>
    <recommendedName>
        <fullName evidence="3">FXSXX-COOH protein</fullName>
    </recommendedName>
</protein>
<sequence>MTVTGSTVIQGAPMHENEFGFAPHIDVGGLSMRDLAKVDSAPFRRILEELFPGTGGNPMTSAGFSSTL</sequence>
<keyword evidence="2" id="KW-1185">Reference proteome</keyword>
<reference evidence="1" key="1">
    <citation type="submission" date="2021-01" db="EMBL/GenBank/DDBJ databases">
        <title>Whole genome shotgun sequence of Planobispora rosea NBRC 15558.</title>
        <authorList>
            <person name="Komaki H."/>
            <person name="Tamura T."/>
        </authorList>
    </citation>
    <scope>NUCLEOTIDE SEQUENCE</scope>
    <source>
        <strain evidence="1">NBRC 15558</strain>
    </source>
</reference>
<evidence type="ECO:0000313" key="2">
    <source>
        <dbReference type="Proteomes" id="UP000655044"/>
    </source>
</evidence>
<accession>A0A8J3S3S2</accession>
<evidence type="ECO:0008006" key="3">
    <source>
        <dbReference type="Google" id="ProtNLM"/>
    </source>
</evidence>
<name>A0A8J3S3S2_PLARO</name>
<evidence type="ECO:0000313" key="1">
    <source>
        <dbReference type="EMBL" id="GIH86280.1"/>
    </source>
</evidence>
<organism evidence="1 2">
    <name type="scientific">Planobispora rosea</name>
    <dbReference type="NCBI Taxonomy" id="35762"/>
    <lineage>
        <taxon>Bacteria</taxon>
        <taxon>Bacillati</taxon>
        <taxon>Actinomycetota</taxon>
        <taxon>Actinomycetes</taxon>
        <taxon>Streptosporangiales</taxon>
        <taxon>Streptosporangiaceae</taxon>
        <taxon>Planobispora</taxon>
    </lineage>
</organism>
<dbReference type="EMBL" id="BOOI01000045">
    <property type="protein sequence ID" value="GIH86280.1"/>
    <property type="molecule type" value="Genomic_DNA"/>
</dbReference>
<dbReference type="AlphaFoldDB" id="A0A8J3S3S2"/>